<sequence length="108" mass="13007">MQYFFEIKFYGINPAVEVVFFYIFFFNTIEKIIFKPFLRKFIYRIMVKSSQQMSKLCCICSDGIVAVSFQIQLIDVFYKCLLVHWSYIYQKIGANFSVINLQSRAYRR</sequence>
<comment type="caution">
    <text evidence="2">The sequence shown here is derived from an EMBL/GenBank/DDBJ whole genome shotgun (WGS) entry which is preliminary data.</text>
</comment>
<name>A0A645F7W3_9ZZZZ</name>
<keyword evidence="1" id="KW-0812">Transmembrane</keyword>
<reference evidence="2" key="1">
    <citation type="submission" date="2019-08" db="EMBL/GenBank/DDBJ databases">
        <authorList>
            <person name="Kucharzyk K."/>
            <person name="Murdoch R.W."/>
            <person name="Higgins S."/>
            <person name="Loffler F."/>
        </authorList>
    </citation>
    <scope>NUCLEOTIDE SEQUENCE</scope>
</reference>
<gene>
    <name evidence="2" type="ORF">SDC9_157283</name>
</gene>
<protein>
    <submittedName>
        <fullName evidence="2">Uncharacterized protein</fullName>
    </submittedName>
</protein>
<organism evidence="2">
    <name type="scientific">bioreactor metagenome</name>
    <dbReference type="NCBI Taxonomy" id="1076179"/>
    <lineage>
        <taxon>unclassified sequences</taxon>
        <taxon>metagenomes</taxon>
        <taxon>ecological metagenomes</taxon>
    </lineage>
</organism>
<keyword evidence="1" id="KW-1133">Transmembrane helix</keyword>
<evidence type="ECO:0000313" key="2">
    <source>
        <dbReference type="EMBL" id="MPN09990.1"/>
    </source>
</evidence>
<dbReference type="EMBL" id="VSSQ01056132">
    <property type="protein sequence ID" value="MPN09990.1"/>
    <property type="molecule type" value="Genomic_DNA"/>
</dbReference>
<keyword evidence="1" id="KW-0472">Membrane</keyword>
<feature type="transmembrane region" description="Helical" evidence="1">
    <location>
        <begin position="20"/>
        <end position="38"/>
    </location>
</feature>
<proteinExistence type="predicted"/>
<dbReference type="AlphaFoldDB" id="A0A645F7W3"/>
<evidence type="ECO:0000256" key="1">
    <source>
        <dbReference type="SAM" id="Phobius"/>
    </source>
</evidence>
<accession>A0A645F7W3</accession>